<reference evidence="1 2" key="1">
    <citation type="submission" date="2016-02" db="EMBL/GenBank/DDBJ databases">
        <title>Genome analysis of coral dinoflagellate symbionts highlights evolutionary adaptations to a symbiotic lifestyle.</title>
        <authorList>
            <person name="Aranda M."/>
            <person name="Li Y."/>
            <person name="Liew Y.J."/>
            <person name="Baumgarten S."/>
            <person name="Simakov O."/>
            <person name="Wilson M."/>
            <person name="Piel J."/>
            <person name="Ashoor H."/>
            <person name="Bougouffa S."/>
            <person name="Bajic V.B."/>
            <person name="Ryu T."/>
            <person name="Ravasi T."/>
            <person name="Bayer T."/>
            <person name="Micklem G."/>
            <person name="Kim H."/>
            <person name="Bhak J."/>
            <person name="Lajeunesse T.C."/>
            <person name="Voolstra C.R."/>
        </authorList>
    </citation>
    <scope>NUCLEOTIDE SEQUENCE [LARGE SCALE GENOMIC DNA]</scope>
    <source>
        <strain evidence="1 2">CCMP2467</strain>
    </source>
</reference>
<protein>
    <submittedName>
        <fullName evidence="1">Uncharacterized protein</fullName>
    </submittedName>
</protein>
<dbReference type="EMBL" id="LSRX01000155">
    <property type="protein sequence ID" value="OLQ06627.1"/>
    <property type="molecule type" value="Genomic_DNA"/>
</dbReference>
<accession>A0A1Q9EGW9</accession>
<dbReference type="AlphaFoldDB" id="A0A1Q9EGW9"/>
<keyword evidence="2" id="KW-1185">Reference proteome</keyword>
<organism evidence="1 2">
    <name type="scientific">Symbiodinium microadriaticum</name>
    <name type="common">Dinoflagellate</name>
    <name type="synonym">Zooxanthella microadriatica</name>
    <dbReference type="NCBI Taxonomy" id="2951"/>
    <lineage>
        <taxon>Eukaryota</taxon>
        <taxon>Sar</taxon>
        <taxon>Alveolata</taxon>
        <taxon>Dinophyceae</taxon>
        <taxon>Suessiales</taxon>
        <taxon>Symbiodiniaceae</taxon>
        <taxon>Symbiodinium</taxon>
    </lineage>
</organism>
<comment type="caution">
    <text evidence="1">The sequence shown here is derived from an EMBL/GenBank/DDBJ whole genome shotgun (WGS) entry which is preliminary data.</text>
</comment>
<proteinExistence type="predicted"/>
<sequence>MSHDDKPPSVVALVSIYEPSTQTIAKCHGLLQEKARLRASSLRAATVEEKEKLGSSLEPAASVRKPRSAGGGRALGAFGVEACFDNDSLYRPRGHV</sequence>
<gene>
    <name evidence="1" type="ORF">AK812_SmicGene9999</name>
</gene>
<dbReference type="Proteomes" id="UP000186817">
    <property type="component" value="Unassembled WGS sequence"/>
</dbReference>
<evidence type="ECO:0000313" key="1">
    <source>
        <dbReference type="EMBL" id="OLQ06627.1"/>
    </source>
</evidence>
<name>A0A1Q9EGW9_SYMMI</name>
<evidence type="ECO:0000313" key="2">
    <source>
        <dbReference type="Proteomes" id="UP000186817"/>
    </source>
</evidence>